<proteinExistence type="predicted"/>
<sequence length="156" mass="17560">MECTSLIKLAVDRGSGYDTTLALPKHCSEKAREYAAKICQKKTNKWKNLEVLPIKWSYNMAEIIPHISLHCKNFPQLIAPGLVNFVPNIRYLFLKVSGIDRENLVMILQGCKELASLDVRDCIGFEDDDAERLQLALHIPAFMCEGSGILILPLTD</sequence>
<accession>A0A438HGQ4</accession>
<evidence type="ECO:0000313" key="2">
    <source>
        <dbReference type="Proteomes" id="UP000288805"/>
    </source>
</evidence>
<dbReference type="PANTHER" id="PTHR38926">
    <property type="entry name" value="F-BOX DOMAIN CONTAINING PROTEIN, EXPRESSED"/>
    <property type="match status" value="1"/>
</dbReference>
<dbReference type="Gene3D" id="3.80.10.10">
    <property type="entry name" value="Ribonuclease Inhibitor"/>
    <property type="match status" value="1"/>
</dbReference>
<dbReference type="PANTHER" id="PTHR38926:SF5">
    <property type="entry name" value="F-BOX AND LEUCINE-RICH REPEAT PROTEIN 6"/>
    <property type="match status" value="1"/>
</dbReference>
<reference evidence="1 2" key="1">
    <citation type="journal article" date="2018" name="PLoS Genet.">
        <title>Population sequencing reveals clonal diversity and ancestral inbreeding in the grapevine cultivar Chardonnay.</title>
        <authorList>
            <person name="Roach M.J."/>
            <person name="Johnson D.L."/>
            <person name="Bohlmann J."/>
            <person name="van Vuuren H.J."/>
            <person name="Jones S.J."/>
            <person name="Pretorius I.S."/>
            <person name="Schmidt S.A."/>
            <person name="Borneman A.R."/>
        </authorList>
    </citation>
    <scope>NUCLEOTIDE SEQUENCE [LARGE SCALE GENOMIC DNA]</scope>
    <source>
        <strain evidence="2">cv. Chardonnay</strain>
        <tissue evidence="1">Leaf</tissue>
    </source>
</reference>
<comment type="caution">
    <text evidence="1">The sequence shown here is derived from an EMBL/GenBank/DDBJ whole genome shotgun (WGS) entry which is preliminary data.</text>
</comment>
<dbReference type="EMBL" id="QGNW01000225">
    <property type="protein sequence ID" value="RVW83655.1"/>
    <property type="molecule type" value="Genomic_DNA"/>
</dbReference>
<dbReference type="SUPFAM" id="SSF52047">
    <property type="entry name" value="RNI-like"/>
    <property type="match status" value="1"/>
</dbReference>
<protein>
    <recommendedName>
        <fullName evidence="3">F-box/LRR-repeat protein</fullName>
    </recommendedName>
</protein>
<name>A0A438HGQ4_VITVI</name>
<gene>
    <name evidence="1" type="ORF">CK203_039285</name>
</gene>
<dbReference type="InterPro" id="IPR032675">
    <property type="entry name" value="LRR_dom_sf"/>
</dbReference>
<evidence type="ECO:0008006" key="3">
    <source>
        <dbReference type="Google" id="ProtNLM"/>
    </source>
</evidence>
<dbReference type="AlphaFoldDB" id="A0A438HGQ4"/>
<dbReference type="Proteomes" id="UP000288805">
    <property type="component" value="Unassembled WGS sequence"/>
</dbReference>
<organism evidence="1 2">
    <name type="scientific">Vitis vinifera</name>
    <name type="common">Grape</name>
    <dbReference type="NCBI Taxonomy" id="29760"/>
    <lineage>
        <taxon>Eukaryota</taxon>
        <taxon>Viridiplantae</taxon>
        <taxon>Streptophyta</taxon>
        <taxon>Embryophyta</taxon>
        <taxon>Tracheophyta</taxon>
        <taxon>Spermatophyta</taxon>
        <taxon>Magnoliopsida</taxon>
        <taxon>eudicotyledons</taxon>
        <taxon>Gunneridae</taxon>
        <taxon>Pentapetalae</taxon>
        <taxon>rosids</taxon>
        <taxon>Vitales</taxon>
        <taxon>Vitaceae</taxon>
        <taxon>Viteae</taxon>
        <taxon>Vitis</taxon>
    </lineage>
</organism>
<evidence type="ECO:0000313" key="1">
    <source>
        <dbReference type="EMBL" id="RVW83655.1"/>
    </source>
</evidence>